<keyword evidence="1" id="KW-0813">Transport</keyword>
<dbReference type="InterPro" id="IPR052037">
    <property type="entry name" value="LPS_export_LptA"/>
</dbReference>
<evidence type="ECO:0000313" key="6">
    <source>
        <dbReference type="EMBL" id="SPJ23278.1"/>
    </source>
</evidence>
<evidence type="ECO:0000256" key="2">
    <source>
        <dbReference type="ARBA" id="ARBA00022729"/>
    </source>
</evidence>
<dbReference type="GO" id="GO:0017089">
    <property type="term" value="F:glycolipid transfer activity"/>
    <property type="evidence" value="ECO:0007669"/>
    <property type="project" value="TreeGrafter"/>
</dbReference>
<dbReference type="Gene3D" id="2.60.450.10">
    <property type="entry name" value="Lipopolysaccharide (LPS) transport protein A like domain"/>
    <property type="match status" value="1"/>
</dbReference>
<dbReference type="PANTHER" id="PTHR36504:SF1">
    <property type="entry name" value="LIPOPOLYSACCHARIDE EXPORT SYSTEM PROTEIN LPTA"/>
    <property type="match status" value="1"/>
</dbReference>
<dbReference type="InterPro" id="IPR014340">
    <property type="entry name" value="LptA"/>
</dbReference>
<dbReference type="Proteomes" id="UP000244912">
    <property type="component" value="Unassembled WGS sequence"/>
</dbReference>
<gene>
    <name evidence="6" type="primary">lptA</name>
    <name evidence="6" type="ORF">PAA8504_01088</name>
</gene>
<keyword evidence="3" id="KW-0574">Periplasm</keyword>
<dbReference type="AlphaFoldDB" id="A0A2R8BT26"/>
<dbReference type="GO" id="GO:0015920">
    <property type="term" value="P:lipopolysaccharide transport"/>
    <property type="evidence" value="ECO:0007669"/>
    <property type="project" value="InterPro"/>
</dbReference>
<evidence type="ECO:0000256" key="1">
    <source>
        <dbReference type="ARBA" id="ARBA00022448"/>
    </source>
</evidence>
<reference evidence="6 7" key="1">
    <citation type="submission" date="2018-03" db="EMBL/GenBank/DDBJ databases">
        <authorList>
            <person name="Keele B.F."/>
        </authorList>
    </citation>
    <scope>NUCLEOTIDE SEQUENCE [LARGE SCALE GENOMIC DNA]</scope>
    <source>
        <strain evidence="6 7">CECT 8504</strain>
    </source>
</reference>
<sequence length="160" mass="16837">MKSLRLAMIFVAFGFSVAAQSTVSFGGLDRDSSQPIEIVSDQLEVDQNTGNALFTGNVVATQGDITLTGNSVQVYYTQGDGSRIDEVHATGNVTLVTPTEAAEAQTAVYDVDAGSIVMTDDVLVTQGQSAIAGSRLTVDLETGQGRMEGRVRSVIQTDTQ</sequence>
<protein>
    <submittedName>
        <fullName evidence="6">Lipopolysaccharide export system protein LptA</fullName>
    </submittedName>
</protein>
<accession>A0A2R8BT26</accession>
<dbReference type="Pfam" id="PF03968">
    <property type="entry name" value="LptD_N"/>
    <property type="match status" value="1"/>
</dbReference>
<evidence type="ECO:0000313" key="7">
    <source>
        <dbReference type="Proteomes" id="UP000244912"/>
    </source>
</evidence>
<dbReference type="GO" id="GO:0009279">
    <property type="term" value="C:cell outer membrane"/>
    <property type="evidence" value="ECO:0007669"/>
    <property type="project" value="TreeGrafter"/>
</dbReference>
<dbReference type="EMBL" id="ONZF01000002">
    <property type="protein sequence ID" value="SPJ23278.1"/>
    <property type="molecule type" value="Genomic_DNA"/>
</dbReference>
<keyword evidence="7" id="KW-1185">Reference proteome</keyword>
<dbReference type="GO" id="GO:0030288">
    <property type="term" value="C:outer membrane-bounded periplasmic space"/>
    <property type="evidence" value="ECO:0007669"/>
    <property type="project" value="TreeGrafter"/>
</dbReference>
<evidence type="ECO:0000256" key="3">
    <source>
        <dbReference type="ARBA" id="ARBA00022764"/>
    </source>
</evidence>
<feature type="domain" description="Organic solvent tolerance-like N-terminal" evidence="5">
    <location>
        <begin position="37"/>
        <end position="143"/>
    </location>
</feature>
<evidence type="ECO:0000259" key="5">
    <source>
        <dbReference type="Pfam" id="PF03968"/>
    </source>
</evidence>
<dbReference type="NCBIfam" id="TIGR03002">
    <property type="entry name" value="outer_YhbN_LptA"/>
    <property type="match status" value="1"/>
</dbReference>
<proteinExistence type="predicted"/>
<feature type="chain" id="PRO_5015327686" evidence="4">
    <location>
        <begin position="19"/>
        <end position="160"/>
    </location>
</feature>
<feature type="signal peptide" evidence="4">
    <location>
        <begin position="1"/>
        <end position="18"/>
    </location>
</feature>
<organism evidence="6 7">
    <name type="scientific">Palleronia abyssalis</name>
    <dbReference type="NCBI Taxonomy" id="1501240"/>
    <lineage>
        <taxon>Bacteria</taxon>
        <taxon>Pseudomonadati</taxon>
        <taxon>Pseudomonadota</taxon>
        <taxon>Alphaproteobacteria</taxon>
        <taxon>Rhodobacterales</taxon>
        <taxon>Roseobacteraceae</taxon>
        <taxon>Palleronia</taxon>
    </lineage>
</organism>
<dbReference type="PANTHER" id="PTHR36504">
    <property type="entry name" value="LIPOPOLYSACCHARIDE EXPORT SYSTEM PROTEIN LPTA"/>
    <property type="match status" value="1"/>
</dbReference>
<keyword evidence="2 4" id="KW-0732">Signal</keyword>
<dbReference type="RefSeq" id="WP_108893129.1">
    <property type="nucleotide sequence ID" value="NZ_ONZF01000002.1"/>
</dbReference>
<dbReference type="InterPro" id="IPR005653">
    <property type="entry name" value="OstA-like_N"/>
</dbReference>
<dbReference type="GO" id="GO:0001530">
    <property type="term" value="F:lipopolysaccharide binding"/>
    <property type="evidence" value="ECO:0007669"/>
    <property type="project" value="InterPro"/>
</dbReference>
<name>A0A2R8BT26_9RHOB</name>
<dbReference type="OrthoDB" id="9811926at2"/>
<evidence type="ECO:0000256" key="4">
    <source>
        <dbReference type="SAM" id="SignalP"/>
    </source>
</evidence>